<reference evidence="2 3" key="1">
    <citation type="submission" date="2015-04" db="EMBL/GenBank/DDBJ databases">
        <title>Complete genome sequence of Schizopora paradoxa KUC8140, a cosmopolitan wood degrader in East Asia.</title>
        <authorList>
            <consortium name="DOE Joint Genome Institute"/>
            <person name="Min B."/>
            <person name="Park H."/>
            <person name="Jang Y."/>
            <person name="Kim J.-J."/>
            <person name="Kim K.H."/>
            <person name="Pangilinan J."/>
            <person name="Lipzen A."/>
            <person name="Riley R."/>
            <person name="Grigoriev I.V."/>
            <person name="Spatafora J.W."/>
            <person name="Choi I.-G."/>
        </authorList>
    </citation>
    <scope>NUCLEOTIDE SEQUENCE [LARGE SCALE GENOMIC DNA]</scope>
    <source>
        <strain evidence="2 3">KUC8140</strain>
    </source>
</reference>
<evidence type="ECO:0000313" key="2">
    <source>
        <dbReference type="EMBL" id="KLO12634.1"/>
    </source>
</evidence>
<proteinExistence type="predicted"/>
<gene>
    <name evidence="2" type="ORF">SCHPADRAFT_409774</name>
</gene>
<name>A0A0H2RL93_9AGAM</name>
<protein>
    <submittedName>
        <fullName evidence="2">Uncharacterized protein</fullName>
    </submittedName>
</protein>
<keyword evidence="3" id="KW-1185">Reference proteome</keyword>
<feature type="compositionally biased region" description="Low complexity" evidence="1">
    <location>
        <begin position="74"/>
        <end position="94"/>
    </location>
</feature>
<dbReference type="EMBL" id="KQ085974">
    <property type="protein sequence ID" value="KLO12634.1"/>
    <property type="molecule type" value="Genomic_DNA"/>
</dbReference>
<dbReference type="Proteomes" id="UP000053477">
    <property type="component" value="Unassembled WGS sequence"/>
</dbReference>
<feature type="compositionally biased region" description="Acidic residues" evidence="1">
    <location>
        <begin position="61"/>
        <end position="71"/>
    </location>
</feature>
<accession>A0A0H2RL93</accession>
<organism evidence="2 3">
    <name type="scientific">Schizopora paradoxa</name>
    <dbReference type="NCBI Taxonomy" id="27342"/>
    <lineage>
        <taxon>Eukaryota</taxon>
        <taxon>Fungi</taxon>
        <taxon>Dikarya</taxon>
        <taxon>Basidiomycota</taxon>
        <taxon>Agaricomycotina</taxon>
        <taxon>Agaricomycetes</taxon>
        <taxon>Hymenochaetales</taxon>
        <taxon>Schizoporaceae</taxon>
        <taxon>Schizopora</taxon>
    </lineage>
</organism>
<dbReference type="InParanoid" id="A0A0H2RL93"/>
<dbReference type="AlphaFoldDB" id="A0A0H2RL93"/>
<evidence type="ECO:0000313" key="3">
    <source>
        <dbReference type="Proteomes" id="UP000053477"/>
    </source>
</evidence>
<evidence type="ECO:0000256" key="1">
    <source>
        <dbReference type="SAM" id="MobiDB-lite"/>
    </source>
</evidence>
<sequence>MTALRSSTAEPLPSLFYSFFPLFFPLRQHPAFLPSFPHSTRSRLPALRPRTSLATAHSDDDCLSDDDDDDEHTTTSSPSPLSLRSPSQASLSPCRRLRPPLARAPCYCELHEQGHDTNPPSAALVASSCLTAGLASVTLFSSSLASRPPRPTRRAPSPNSTCRLLKLAGNPTSSFSSSVSPYTLDPKTALKYAIYALARLRYYSQ</sequence>
<feature type="region of interest" description="Disordered" evidence="1">
    <location>
        <begin position="55"/>
        <end position="94"/>
    </location>
</feature>